<comment type="caution">
    <text evidence="6">The sequence shown here is derived from an EMBL/GenBank/DDBJ whole genome shotgun (WGS) entry which is preliminary data.</text>
</comment>
<keyword evidence="3 5" id="KW-1133">Transmembrane helix</keyword>
<feature type="transmembrane region" description="Helical" evidence="5">
    <location>
        <begin position="96"/>
        <end position="117"/>
    </location>
</feature>
<proteinExistence type="predicted"/>
<dbReference type="InterPro" id="IPR009003">
    <property type="entry name" value="Peptidase_S1_PA"/>
</dbReference>
<dbReference type="PRINTS" id="PR00834">
    <property type="entry name" value="PROTEASES2C"/>
</dbReference>
<dbReference type="RefSeq" id="WP_344054405.1">
    <property type="nucleotide sequence ID" value="NZ_BAAAPK010000001.1"/>
</dbReference>
<dbReference type="Pfam" id="PF13365">
    <property type="entry name" value="Trypsin_2"/>
    <property type="match status" value="1"/>
</dbReference>
<dbReference type="InterPro" id="IPR003825">
    <property type="entry name" value="Colicin-V_CvpA"/>
</dbReference>
<evidence type="ECO:0000313" key="6">
    <source>
        <dbReference type="EMBL" id="GAA1677254.1"/>
    </source>
</evidence>
<dbReference type="InterPro" id="IPR047680">
    <property type="entry name" value="MarP-like"/>
</dbReference>
<evidence type="ECO:0000256" key="3">
    <source>
        <dbReference type="ARBA" id="ARBA00022989"/>
    </source>
</evidence>
<accession>A0ABN2GUX8</accession>
<dbReference type="Gene3D" id="2.40.10.10">
    <property type="entry name" value="Trypsin-like serine proteases"/>
    <property type="match status" value="2"/>
</dbReference>
<keyword evidence="7" id="KW-1185">Reference proteome</keyword>
<organism evidence="6 7">
    <name type="scientific">Microbacterium lacus</name>
    <dbReference type="NCBI Taxonomy" id="415217"/>
    <lineage>
        <taxon>Bacteria</taxon>
        <taxon>Bacillati</taxon>
        <taxon>Actinomycetota</taxon>
        <taxon>Actinomycetes</taxon>
        <taxon>Micrococcales</taxon>
        <taxon>Microbacteriaceae</taxon>
        <taxon>Microbacterium</taxon>
    </lineage>
</organism>
<keyword evidence="4 5" id="KW-0472">Membrane</keyword>
<dbReference type="EMBL" id="BAAAPK010000001">
    <property type="protein sequence ID" value="GAA1677254.1"/>
    <property type="molecule type" value="Genomic_DNA"/>
</dbReference>
<keyword evidence="2 5" id="KW-0812">Transmembrane</keyword>
<name>A0ABN2GUX8_9MICO</name>
<keyword evidence="6" id="KW-0645">Protease</keyword>
<dbReference type="SUPFAM" id="SSF50494">
    <property type="entry name" value="Trypsin-like serine proteases"/>
    <property type="match status" value="1"/>
</dbReference>
<dbReference type="NCBIfam" id="NF033740">
    <property type="entry name" value="MarP_fam_protase"/>
    <property type="match status" value="1"/>
</dbReference>
<gene>
    <name evidence="6" type="ORF">GCM10009807_21500</name>
</gene>
<dbReference type="InterPro" id="IPR043504">
    <property type="entry name" value="Peptidase_S1_PA_chymotrypsin"/>
</dbReference>
<protein>
    <submittedName>
        <fullName evidence="6">MarP family serine protease</fullName>
    </submittedName>
</protein>
<reference evidence="6 7" key="1">
    <citation type="journal article" date="2019" name="Int. J. Syst. Evol. Microbiol.">
        <title>The Global Catalogue of Microorganisms (GCM) 10K type strain sequencing project: providing services to taxonomists for standard genome sequencing and annotation.</title>
        <authorList>
            <consortium name="The Broad Institute Genomics Platform"/>
            <consortium name="The Broad Institute Genome Sequencing Center for Infectious Disease"/>
            <person name="Wu L."/>
            <person name="Ma J."/>
        </authorList>
    </citation>
    <scope>NUCLEOTIDE SEQUENCE [LARGE SCALE GENOMIC DNA]</scope>
    <source>
        <strain evidence="6 7">JCM 15575</strain>
    </source>
</reference>
<comment type="subcellular location">
    <subcellularLocation>
        <location evidence="1">Membrane</location>
        <topology evidence="1">Multi-pass membrane protein</topology>
    </subcellularLocation>
</comment>
<dbReference type="GO" id="GO:0006508">
    <property type="term" value="P:proteolysis"/>
    <property type="evidence" value="ECO:0007669"/>
    <property type="project" value="UniProtKB-KW"/>
</dbReference>
<keyword evidence="6" id="KW-0378">Hydrolase</keyword>
<sequence>MLIIDIIAIALLIVALVIGLQRGMFASLGTLIGLVLGGLAAYWLAPIVNDVWPWPDTRVVAVVALVILLVVGLSFAGGLAGGAIRRGVDRSAPLRVIDRILGGALSVVAAALALTMVSASIGGTGTPGVTSALASSQVLRTIEDLTPRPVAEALAQARSAVVDDALPMLGELLDLDVQPTAPPVALDDPVLAEAAQSVARVSGVAAACGMSATGSGFAVTPDRIVTNAHVVAGMSTALVELPGRTALEGRIVYFDPIDDLAVVAVDGLDARPLPVVTPLGPGTAAVVQGYPWGGPFEAGNAEVLSSGAVLVPDIYRDSQALREIYGLAAEIVPGNSGGPLLTAAGEVAGVVFARAENDPERGYAMTTTELQPVLAGAEGWTDAVSTGRCTS</sequence>
<feature type="transmembrane region" description="Helical" evidence="5">
    <location>
        <begin position="6"/>
        <end position="24"/>
    </location>
</feature>
<dbReference type="PANTHER" id="PTHR43019">
    <property type="entry name" value="SERINE ENDOPROTEASE DEGS"/>
    <property type="match status" value="1"/>
</dbReference>
<dbReference type="GO" id="GO:0008233">
    <property type="term" value="F:peptidase activity"/>
    <property type="evidence" value="ECO:0007669"/>
    <property type="project" value="UniProtKB-KW"/>
</dbReference>
<dbReference type="Pfam" id="PF02674">
    <property type="entry name" value="Colicin_V"/>
    <property type="match status" value="1"/>
</dbReference>
<dbReference type="InterPro" id="IPR001940">
    <property type="entry name" value="Peptidase_S1C"/>
</dbReference>
<dbReference type="Proteomes" id="UP001500596">
    <property type="component" value="Unassembled WGS sequence"/>
</dbReference>
<feature type="transmembrane region" description="Helical" evidence="5">
    <location>
        <begin position="60"/>
        <end position="84"/>
    </location>
</feature>
<evidence type="ECO:0000256" key="2">
    <source>
        <dbReference type="ARBA" id="ARBA00022692"/>
    </source>
</evidence>
<dbReference type="PANTHER" id="PTHR43019:SF23">
    <property type="entry name" value="PROTEASE DO-LIKE 5, CHLOROPLASTIC"/>
    <property type="match status" value="1"/>
</dbReference>
<evidence type="ECO:0000256" key="1">
    <source>
        <dbReference type="ARBA" id="ARBA00004141"/>
    </source>
</evidence>
<feature type="transmembrane region" description="Helical" evidence="5">
    <location>
        <begin position="31"/>
        <end position="48"/>
    </location>
</feature>
<evidence type="ECO:0000313" key="7">
    <source>
        <dbReference type="Proteomes" id="UP001500596"/>
    </source>
</evidence>
<evidence type="ECO:0000256" key="4">
    <source>
        <dbReference type="ARBA" id="ARBA00023136"/>
    </source>
</evidence>
<evidence type="ECO:0000256" key="5">
    <source>
        <dbReference type="SAM" id="Phobius"/>
    </source>
</evidence>